<comment type="similarity">
    <text evidence="1">Belongs to the Skp family.</text>
</comment>
<dbReference type="PROSITE" id="PS51257">
    <property type="entry name" value="PROKAR_LIPOPROTEIN"/>
    <property type="match status" value="1"/>
</dbReference>
<keyword evidence="5" id="KW-1185">Reference proteome</keyword>
<evidence type="ECO:0000256" key="2">
    <source>
        <dbReference type="ARBA" id="ARBA00022729"/>
    </source>
</evidence>
<dbReference type="RefSeq" id="WP_258423659.1">
    <property type="nucleotide sequence ID" value="NZ_JANAEZ010000009.1"/>
</dbReference>
<evidence type="ECO:0000313" key="5">
    <source>
        <dbReference type="Proteomes" id="UP001142175"/>
    </source>
</evidence>
<gene>
    <name evidence="4" type="ORF">NU887_12180</name>
</gene>
<feature type="chain" id="PRO_5040865702" evidence="3">
    <location>
        <begin position="25"/>
        <end position="202"/>
    </location>
</feature>
<evidence type="ECO:0000256" key="1">
    <source>
        <dbReference type="ARBA" id="ARBA00009091"/>
    </source>
</evidence>
<comment type="caution">
    <text evidence="4">The sequence shown here is derived from an EMBL/GenBank/DDBJ whole genome shotgun (WGS) entry which is preliminary data.</text>
</comment>
<dbReference type="GO" id="GO:0005829">
    <property type="term" value="C:cytosol"/>
    <property type="evidence" value="ECO:0007669"/>
    <property type="project" value="TreeGrafter"/>
</dbReference>
<dbReference type="Pfam" id="PF03938">
    <property type="entry name" value="OmpH"/>
    <property type="match status" value="1"/>
</dbReference>
<dbReference type="InterPro" id="IPR024930">
    <property type="entry name" value="Skp_dom_sf"/>
</dbReference>
<dbReference type="Proteomes" id="UP001142175">
    <property type="component" value="Unassembled WGS sequence"/>
</dbReference>
<dbReference type="PANTHER" id="PTHR35089:SF1">
    <property type="entry name" value="CHAPERONE PROTEIN SKP"/>
    <property type="match status" value="1"/>
</dbReference>
<dbReference type="GO" id="GO:0051082">
    <property type="term" value="F:unfolded protein binding"/>
    <property type="evidence" value="ECO:0007669"/>
    <property type="project" value="InterPro"/>
</dbReference>
<evidence type="ECO:0000256" key="3">
    <source>
        <dbReference type="SAM" id="SignalP"/>
    </source>
</evidence>
<dbReference type="InterPro" id="IPR005632">
    <property type="entry name" value="Chaperone_Skp"/>
</dbReference>
<evidence type="ECO:0000313" key="4">
    <source>
        <dbReference type="EMBL" id="MCR9015797.1"/>
    </source>
</evidence>
<proteinExistence type="inferred from homology"/>
<dbReference type="SUPFAM" id="SSF111384">
    <property type="entry name" value="OmpH-like"/>
    <property type="match status" value="1"/>
</dbReference>
<accession>A0A9X2SYT5</accession>
<dbReference type="EMBL" id="JANSUY010000010">
    <property type="protein sequence ID" value="MCR9015797.1"/>
    <property type="molecule type" value="Genomic_DNA"/>
</dbReference>
<dbReference type="GO" id="GO:0050821">
    <property type="term" value="P:protein stabilization"/>
    <property type="evidence" value="ECO:0007669"/>
    <property type="project" value="TreeGrafter"/>
</dbReference>
<sequence length="202" mass="22381">MKRTAKLIVLAGISALTFSSCDQAGKSTEGTASTETSESVSVADLKVAYVLTDSVIARYTYFKEKSGEITQKGKNFESELGSRAKGFEQEVANFQQTAQAMTPNQARAKQDELVKKEQNLMTYRDNIMQELSGDEAKLYSDVYDQIQVYLTEYAEANNLEMILSYTRGGAIWYSNKALDITDIVVEGINKKYEASKTPAATK</sequence>
<keyword evidence="2 3" id="KW-0732">Signal</keyword>
<protein>
    <submittedName>
        <fullName evidence="4">OmpH family outer membrane protein</fullName>
    </submittedName>
</protein>
<dbReference type="Gene3D" id="3.30.910.20">
    <property type="entry name" value="Skp domain"/>
    <property type="match status" value="1"/>
</dbReference>
<dbReference type="SMART" id="SM00935">
    <property type="entry name" value="OmpH"/>
    <property type="match status" value="1"/>
</dbReference>
<name>A0A9X2SYT5_9BACT</name>
<dbReference type="AlphaFoldDB" id="A0A9X2SYT5"/>
<organism evidence="4 5">
    <name type="scientific">Aquiflexum gelatinilyticum</name>
    <dbReference type="NCBI Taxonomy" id="2961943"/>
    <lineage>
        <taxon>Bacteria</taxon>
        <taxon>Pseudomonadati</taxon>
        <taxon>Bacteroidota</taxon>
        <taxon>Cytophagia</taxon>
        <taxon>Cytophagales</taxon>
        <taxon>Cyclobacteriaceae</taxon>
        <taxon>Aquiflexum</taxon>
    </lineage>
</organism>
<dbReference type="PANTHER" id="PTHR35089">
    <property type="entry name" value="CHAPERONE PROTEIN SKP"/>
    <property type="match status" value="1"/>
</dbReference>
<reference evidence="4" key="1">
    <citation type="submission" date="2022-08" db="EMBL/GenBank/DDBJ databases">
        <authorList>
            <person name="Zhang D."/>
        </authorList>
    </citation>
    <scope>NUCLEOTIDE SEQUENCE</scope>
    <source>
        <strain evidence="4">XJ19-11</strain>
    </source>
</reference>
<feature type="signal peptide" evidence="3">
    <location>
        <begin position="1"/>
        <end position="24"/>
    </location>
</feature>